<proteinExistence type="predicted"/>
<organism evidence="2 3">
    <name type="scientific">Mucilaginibacter pankratovii</name>
    <dbReference type="NCBI Taxonomy" id="2772110"/>
    <lineage>
        <taxon>Bacteria</taxon>
        <taxon>Pseudomonadati</taxon>
        <taxon>Bacteroidota</taxon>
        <taxon>Sphingobacteriia</taxon>
        <taxon>Sphingobacteriales</taxon>
        <taxon>Sphingobacteriaceae</taxon>
        <taxon>Mucilaginibacter</taxon>
    </lineage>
</organism>
<name>A0ABR7WV83_9SPHI</name>
<reference evidence="2 3" key="1">
    <citation type="submission" date="2020-09" db="EMBL/GenBank/DDBJ databases">
        <title>Novel species of Mucilaginibacter isolated from a glacier on the Tibetan Plateau.</title>
        <authorList>
            <person name="Liu Q."/>
            <person name="Xin Y.-H."/>
        </authorList>
    </citation>
    <scope>NUCLEOTIDE SEQUENCE [LARGE SCALE GENOMIC DNA]</scope>
    <source>
        <strain evidence="2 3">ZT4R22</strain>
    </source>
</reference>
<evidence type="ECO:0000313" key="2">
    <source>
        <dbReference type="EMBL" id="MBD1366207.1"/>
    </source>
</evidence>
<gene>
    <name evidence="2" type="ORF">IDJ77_20515</name>
</gene>
<keyword evidence="3" id="KW-1185">Reference proteome</keyword>
<feature type="chain" id="PRO_5046814832" evidence="1">
    <location>
        <begin position="20"/>
        <end position="161"/>
    </location>
</feature>
<evidence type="ECO:0000313" key="3">
    <source>
        <dbReference type="Proteomes" id="UP000606600"/>
    </source>
</evidence>
<dbReference type="RefSeq" id="WP_191190851.1">
    <property type="nucleotide sequence ID" value="NZ_JACWMY010000011.1"/>
</dbReference>
<dbReference type="Proteomes" id="UP000606600">
    <property type="component" value="Unassembled WGS sequence"/>
</dbReference>
<protein>
    <submittedName>
        <fullName evidence="2">Uncharacterized protein</fullName>
    </submittedName>
</protein>
<evidence type="ECO:0000256" key="1">
    <source>
        <dbReference type="SAM" id="SignalP"/>
    </source>
</evidence>
<dbReference type="EMBL" id="JACWMY010000011">
    <property type="protein sequence ID" value="MBD1366207.1"/>
    <property type="molecule type" value="Genomic_DNA"/>
</dbReference>
<sequence length="161" mass="18475">MKKYLFVIFLFCLRLNANAQSISFYDLTNLTNLSDGEAHTYLVLGRVFKHQYIEEKDGKKIEHFRSINSKVSEQTITIGVNTVLSSGVILRSVTYTTRNPQHVLNLIAQAKSGRLTMKFQGSDVDNNIYVFDNDFYHVKMYISTTENKGTVVIEQKDFIGY</sequence>
<accession>A0ABR7WV83</accession>
<keyword evidence="1" id="KW-0732">Signal</keyword>
<feature type="signal peptide" evidence="1">
    <location>
        <begin position="1"/>
        <end position="19"/>
    </location>
</feature>
<comment type="caution">
    <text evidence="2">The sequence shown here is derived from an EMBL/GenBank/DDBJ whole genome shotgun (WGS) entry which is preliminary data.</text>
</comment>